<name>A0A4R6RA06_9BURK</name>
<sequence>MSQAPLSRGPFNRGPDWLARLQTALPVVVAAGLAGFSWWLVSSSPAPRQAATAAKADDRPDYILSRARIARFDGNGRLEAVLDGDTMRHRPVSKAMEVDAMVLSARHADGRSVHATAQQGEWVEPTGVVTLSGGADVRLMPAPTPGVGSAGAAVAGDAGTGLRSGTTRVVGEGLRLDTHAHVLSSTLPVTMTRDHSEVRAQTLQHDDVAGLTLLGGRVHGRLDGQPR</sequence>
<dbReference type="RefSeq" id="WP_133608878.1">
    <property type="nucleotide sequence ID" value="NZ_SNXW01000005.1"/>
</dbReference>
<keyword evidence="3" id="KW-1185">Reference proteome</keyword>
<reference evidence="2 3" key="1">
    <citation type="submission" date="2019-03" db="EMBL/GenBank/DDBJ databases">
        <title>Genomic Encyclopedia of Type Strains, Phase IV (KMG-IV): sequencing the most valuable type-strain genomes for metagenomic binning, comparative biology and taxonomic classification.</title>
        <authorList>
            <person name="Goeker M."/>
        </authorList>
    </citation>
    <scope>NUCLEOTIDE SEQUENCE [LARGE SCALE GENOMIC DNA]</scope>
    <source>
        <strain evidence="2 3">DSM 11901</strain>
    </source>
</reference>
<dbReference type="AlphaFoldDB" id="A0A4R6RA06"/>
<proteinExistence type="predicted"/>
<gene>
    <name evidence="2" type="ORF">EV672_10597</name>
</gene>
<comment type="caution">
    <text evidence="2">The sequence shown here is derived from an EMBL/GenBank/DDBJ whole genome shotgun (WGS) entry which is preliminary data.</text>
</comment>
<keyword evidence="1" id="KW-0812">Transmembrane</keyword>
<dbReference type="Pfam" id="PF06835">
    <property type="entry name" value="LptC"/>
    <property type="match status" value="1"/>
</dbReference>
<organism evidence="2 3">
    <name type="scientific">Aquabacterium commune</name>
    <dbReference type="NCBI Taxonomy" id="70586"/>
    <lineage>
        <taxon>Bacteria</taxon>
        <taxon>Pseudomonadati</taxon>
        <taxon>Pseudomonadota</taxon>
        <taxon>Betaproteobacteria</taxon>
        <taxon>Burkholderiales</taxon>
        <taxon>Aquabacterium</taxon>
    </lineage>
</organism>
<dbReference type="GO" id="GO:0015221">
    <property type="term" value="F:lipopolysaccharide transmembrane transporter activity"/>
    <property type="evidence" value="ECO:0007669"/>
    <property type="project" value="InterPro"/>
</dbReference>
<keyword evidence="1" id="KW-0472">Membrane</keyword>
<dbReference type="NCBIfam" id="TIGR04409">
    <property type="entry name" value="LptC_YrbK"/>
    <property type="match status" value="1"/>
</dbReference>
<protein>
    <submittedName>
        <fullName evidence="2">LPS export ABC transporter protein LptC</fullName>
    </submittedName>
</protein>
<evidence type="ECO:0000313" key="2">
    <source>
        <dbReference type="EMBL" id="TDP82910.1"/>
    </source>
</evidence>
<keyword evidence="1" id="KW-1133">Transmembrane helix</keyword>
<dbReference type="EMBL" id="SNXW01000005">
    <property type="protein sequence ID" value="TDP82910.1"/>
    <property type="molecule type" value="Genomic_DNA"/>
</dbReference>
<dbReference type="InterPro" id="IPR026265">
    <property type="entry name" value="LptC"/>
</dbReference>
<dbReference type="OrthoDB" id="5298112at2"/>
<accession>A0A4R6RA06</accession>
<dbReference type="GO" id="GO:0005886">
    <property type="term" value="C:plasma membrane"/>
    <property type="evidence" value="ECO:0007669"/>
    <property type="project" value="InterPro"/>
</dbReference>
<feature type="transmembrane region" description="Helical" evidence="1">
    <location>
        <begin position="21"/>
        <end position="41"/>
    </location>
</feature>
<evidence type="ECO:0000313" key="3">
    <source>
        <dbReference type="Proteomes" id="UP000294593"/>
    </source>
</evidence>
<dbReference type="InterPro" id="IPR010664">
    <property type="entry name" value="LipoPS_assembly_LptC-rel"/>
</dbReference>
<evidence type="ECO:0000256" key="1">
    <source>
        <dbReference type="SAM" id="Phobius"/>
    </source>
</evidence>
<dbReference type="Proteomes" id="UP000294593">
    <property type="component" value="Unassembled WGS sequence"/>
</dbReference>